<feature type="chain" id="PRO_5038472226" evidence="1">
    <location>
        <begin position="22"/>
        <end position="337"/>
    </location>
</feature>
<gene>
    <name evidence="2" type="ORF">H9848_09030</name>
</gene>
<dbReference type="EMBL" id="DXEN01000068">
    <property type="protein sequence ID" value="HIX86731.1"/>
    <property type="molecule type" value="Genomic_DNA"/>
</dbReference>
<organism evidence="2 3">
    <name type="scientific">Candidatus Parabacteroides intestinigallinarum</name>
    <dbReference type="NCBI Taxonomy" id="2838722"/>
    <lineage>
        <taxon>Bacteria</taxon>
        <taxon>Pseudomonadati</taxon>
        <taxon>Bacteroidota</taxon>
        <taxon>Bacteroidia</taxon>
        <taxon>Bacteroidales</taxon>
        <taxon>Tannerellaceae</taxon>
        <taxon>Parabacteroides</taxon>
    </lineage>
</organism>
<evidence type="ECO:0000256" key="1">
    <source>
        <dbReference type="SAM" id="SignalP"/>
    </source>
</evidence>
<name>A0A9D1XS92_9BACT</name>
<sequence length="337" mass="37753">MRIASLCVSLLSLFIGMGACSSGPALSRATGFAYEVVVVMDQEVWNGPAGEAVKSELASDVPGLPQYEPSLKITYVPPKDFSGLFEYVRNILVVTIDSTRYTKVSLGYENDVWARGQVVLTMRAPNAKSIVEFSETNKNALVDFFVKEEIDRAVGQLKEEYSSVVMENLKSNLDVELNAPANFIYYKDTTDFFWSSNNATTGRMDLVVYTFPYTDPDTFTADYLVAKRDSVMKANLPGGHPGSYMQTEKRAGVEYEPITLQDKYCGLMRGLWRMEGDMMGGPFVSVARLDERNNRVVVAEGFVYAPETNKRNYIRRMEASMYTLRLPGEFGQPESEK</sequence>
<dbReference type="Proteomes" id="UP000823847">
    <property type="component" value="Unassembled WGS sequence"/>
</dbReference>
<feature type="signal peptide" evidence="1">
    <location>
        <begin position="1"/>
        <end position="21"/>
    </location>
</feature>
<dbReference type="PROSITE" id="PS51257">
    <property type="entry name" value="PROKAR_LIPOPROTEIN"/>
    <property type="match status" value="1"/>
</dbReference>
<reference evidence="2" key="1">
    <citation type="journal article" date="2021" name="PeerJ">
        <title>Extensive microbial diversity within the chicken gut microbiome revealed by metagenomics and culture.</title>
        <authorList>
            <person name="Gilroy R."/>
            <person name="Ravi A."/>
            <person name="Getino M."/>
            <person name="Pursley I."/>
            <person name="Horton D.L."/>
            <person name="Alikhan N.F."/>
            <person name="Baker D."/>
            <person name="Gharbi K."/>
            <person name="Hall N."/>
            <person name="Watson M."/>
            <person name="Adriaenssens E.M."/>
            <person name="Foster-Nyarko E."/>
            <person name="Jarju S."/>
            <person name="Secka A."/>
            <person name="Antonio M."/>
            <person name="Oren A."/>
            <person name="Chaudhuri R.R."/>
            <person name="La Ragione R."/>
            <person name="Hildebrand F."/>
            <person name="Pallen M.J."/>
        </authorList>
    </citation>
    <scope>NUCLEOTIDE SEQUENCE</scope>
    <source>
        <strain evidence="2">ChiHecec2B26-12326</strain>
    </source>
</reference>
<dbReference type="Pfam" id="PF16125">
    <property type="entry name" value="DUF4837"/>
    <property type="match status" value="1"/>
</dbReference>
<keyword evidence="1" id="KW-0732">Signal</keyword>
<reference evidence="2" key="2">
    <citation type="submission" date="2021-04" db="EMBL/GenBank/DDBJ databases">
        <authorList>
            <person name="Gilroy R."/>
        </authorList>
    </citation>
    <scope>NUCLEOTIDE SEQUENCE</scope>
    <source>
        <strain evidence="2">ChiHecec2B26-12326</strain>
    </source>
</reference>
<evidence type="ECO:0000313" key="2">
    <source>
        <dbReference type="EMBL" id="HIX86731.1"/>
    </source>
</evidence>
<evidence type="ECO:0000313" key="3">
    <source>
        <dbReference type="Proteomes" id="UP000823847"/>
    </source>
</evidence>
<dbReference type="InterPro" id="IPR032286">
    <property type="entry name" value="DUF4837"/>
</dbReference>
<proteinExistence type="predicted"/>
<accession>A0A9D1XS92</accession>
<protein>
    <submittedName>
        <fullName evidence="2">DUF4837 family protein</fullName>
    </submittedName>
</protein>
<comment type="caution">
    <text evidence="2">The sequence shown here is derived from an EMBL/GenBank/DDBJ whole genome shotgun (WGS) entry which is preliminary data.</text>
</comment>
<dbReference type="AlphaFoldDB" id="A0A9D1XS92"/>